<evidence type="ECO:0000256" key="9">
    <source>
        <dbReference type="PROSITE-ProRule" id="PRU00723"/>
    </source>
</evidence>
<proteinExistence type="predicted"/>
<keyword evidence="2" id="KW-0963">Cytoplasm</keyword>
<evidence type="ECO:0000256" key="4">
    <source>
        <dbReference type="ARBA" id="ARBA00022737"/>
    </source>
</evidence>
<evidence type="ECO:0000313" key="14">
    <source>
        <dbReference type="Proteomes" id="UP000006702"/>
    </source>
</evidence>
<dbReference type="GO" id="GO:0002376">
    <property type="term" value="P:immune system process"/>
    <property type="evidence" value="ECO:0007669"/>
    <property type="project" value="UniProtKB-KW"/>
</dbReference>
<reference evidence="14" key="1">
    <citation type="journal article" date="2008" name="PLoS Genet.">
        <title>Genomic islands in the pathogenic filamentous fungus Aspergillus fumigatus.</title>
        <authorList>
            <person name="Fedorova N.D."/>
            <person name="Khaldi N."/>
            <person name="Joardar V.S."/>
            <person name="Maiti R."/>
            <person name="Amedeo P."/>
            <person name="Anderson M.J."/>
            <person name="Crabtree J."/>
            <person name="Silva J.C."/>
            <person name="Badger J.H."/>
            <person name="Albarraq A."/>
            <person name="Angiuoli S."/>
            <person name="Bussey H."/>
            <person name="Bowyer P."/>
            <person name="Cotty P.J."/>
            <person name="Dyer P.S."/>
            <person name="Egan A."/>
            <person name="Galens K."/>
            <person name="Fraser-Liggett C.M."/>
            <person name="Haas B.J."/>
            <person name="Inman J.M."/>
            <person name="Kent R."/>
            <person name="Lemieux S."/>
            <person name="Malavazi I."/>
            <person name="Orvis J."/>
            <person name="Roemer T."/>
            <person name="Ronning C.M."/>
            <person name="Sundaram J.P."/>
            <person name="Sutton G."/>
            <person name="Turner G."/>
            <person name="Venter J.C."/>
            <person name="White O.R."/>
            <person name="Whitty B.R."/>
            <person name="Youngman P."/>
            <person name="Wolfe K.H."/>
            <person name="Goldman G.H."/>
            <person name="Wortman J.R."/>
            <person name="Jiang B."/>
            <person name="Denning D.W."/>
            <person name="Nierman W.C."/>
        </authorList>
    </citation>
    <scope>NUCLEOTIDE SEQUENCE [LARGE SCALE GENOMIC DNA]</scope>
    <source>
        <strain evidence="14">ATCC 1020 / DSM 3700 / CBS 544.65 / FGSC A1164 / JCM 1740 / NRRL 181 / WB 181</strain>
    </source>
</reference>
<evidence type="ECO:0000256" key="7">
    <source>
        <dbReference type="ARBA" id="ARBA00022833"/>
    </source>
</evidence>
<feature type="region of interest" description="Disordered" evidence="10">
    <location>
        <begin position="49"/>
        <end position="78"/>
    </location>
</feature>
<dbReference type="InterPro" id="IPR041679">
    <property type="entry name" value="DNA2/NAM7-like_C"/>
</dbReference>
<dbReference type="InterPro" id="IPR045055">
    <property type="entry name" value="DNA2/NAM7-like"/>
</dbReference>
<evidence type="ECO:0000256" key="1">
    <source>
        <dbReference type="ARBA" id="ARBA00004496"/>
    </source>
</evidence>
<dbReference type="GO" id="GO:0008270">
    <property type="term" value="F:zinc ion binding"/>
    <property type="evidence" value="ECO:0007669"/>
    <property type="project" value="UniProtKB-KW"/>
</dbReference>
<dbReference type="CDD" id="cd18808">
    <property type="entry name" value="SF1_C_Upf1"/>
    <property type="match status" value="1"/>
</dbReference>
<keyword evidence="7 9" id="KW-0862">Zinc</keyword>
<name>A1DFT8_NEOFI</name>
<dbReference type="HOGENOM" id="CLU_001490_1_1_1"/>
<dbReference type="InterPro" id="IPR046439">
    <property type="entry name" value="ZF_RZ_dom"/>
</dbReference>
<evidence type="ECO:0000256" key="8">
    <source>
        <dbReference type="ARBA" id="ARBA00022859"/>
    </source>
</evidence>
<feature type="zinc finger region" description="C3H1-type" evidence="9">
    <location>
        <begin position="32"/>
        <end position="54"/>
    </location>
</feature>
<evidence type="ECO:0000256" key="5">
    <source>
        <dbReference type="ARBA" id="ARBA00022771"/>
    </source>
</evidence>
<evidence type="ECO:0000259" key="11">
    <source>
        <dbReference type="PROSITE" id="PS50103"/>
    </source>
</evidence>
<dbReference type="OMA" id="PVCQVPI"/>
<evidence type="ECO:0000313" key="13">
    <source>
        <dbReference type="EMBL" id="EAW18245.1"/>
    </source>
</evidence>
<keyword evidence="14" id="KW-1185">Reference proteome</keyword>
<dbReference type="CDD" id="cd17936">
    <property type="entry name" value="EEXXEc_NFX1"/>
    <property type="match status" value="1"/>
</dbReference>
<dbReference type="Pfam" id="PF13086">
    <property type="entry name" value="AAA_11"/>
    <property type="match status" value="1"/>
</dbReference>
<evidence type="ECO:0000259" key="12">
    <source>
        <dbReference type="PROSITE" id="PS51981"/>
    </source>
</evidence>
<evidence type="ECO:0000256" key="6">
    <source>
        <dbReference type="ARBA" id="ARBA00022806"/>
    </source>
</evidence>
<dbReference type="InterPro" id="IPR041677">
    <property type="entry name" value="DNA2/NAM7_AAA_11"/>
</dbReference>
<dbReference type="PROSITE" id="PS51981">
    <property type="entry name" value="ZF_RZ"/>
    <property type="match status" value="1"/>
</dbReference>
<sequence length="1940" mass="218714">MQETSPPHSSASQTPPAASASKQRAILWIFRICRDFARRGTCSFKNCKFQHVNDPGRRDDDRPKRDVRPKRPELSDSEKRFRSWKDTLITDFRASRPGRAKLDNFFRDARQFIEVDAGLMQGVIRELAEETGLEHIRDLVENKFPTAESKAKEVVFRSQVLPLLETVSHPKVLSSLILEQAVGTILNVLYGINGRRATLFLSSICDVLSKTSKEETAVEWLEISLLVFAKIVDLNSTAFVQDALKDQANRFQQLFLQMTEGGLASSLHHSRNLLDHLLCRLEIGSILPSAPANDKLKCEPKSTATFTVHREPPGGRHDNDHADIVNIAIMPTLDEIQSSRIEYLPVNDPGQWHVGGLDGLLDRNFRLLREDTIGQLRDAIHQELKGSQGPGRRISQVRTHVYPRAKIGQIYFDKFLGFQFKVQFPQPSRVSEMSDKDRENWWQLSKRLQPGALVCLIMNGRNGRTVVFCTIVDEQVRSSKKQTDNANKESENAASLWGDAKEASVKMTLVDTKPGMVRTILNKVLSKRDFSVVEFPGILLAGFEPTLRALKKIKENRELPFLEILVPNGDVGPVDVPPPLYALRPGFRFNLRCLMNNMADLYIQADKPVDIEYLRRNSTLDRAQARALVNSLQHRIGLIQGPPGTGKSYTGVALIRVLLANKKQGKTNLGPVLCVTYTNHALDQLLEALIDKGVTSQIIRIGSQSKSDQLRSLNLRHIAKDAEKTKRERQDQYRLHCEIEACEDKFSTLKINQDLLATHLIPHLQELYPRYYSGLFGKDEDGWERVRHGKPSDVIRRWVQAGGPGDEIRSFDVLTSLNPSQLSQKEREELYQIWTKEVINLVHDKVTKLCSAHHIAKANFDNVRDEVDLRCLADADVIGVTTSGLARNLNMLRKLQSKVVMCEEAGEVLEAHLLTALLPSVEHAILIGDHLQLRPQVQNYELSRENPRGGEKYSLDVSLFERLVESRSAMGLGLPFSTLETQRRMHPSIAQLVRDTLYPQIEDAESVSSYPEVVGMRRRLFWLDHREPEADAANTSLLATSHWNEYEIQMTMAVVNHLVRQGKYHSGDIAVITPYLGQLHRLRQLFSQHFTVTLGERDADQLESAGFEAGETVAKTAARATLLQTLRVATIDNFQGEEAKVVVISLVRSNSQNRCGFLRTSNRINVLLSRAQHGMYIIGNSETCTHVPMWAQVIDILRQSGNIGSQLELQCPRHPDTPLLVSTPHQFLQLSPEGGCSLRCINRLPCGHACEQKCHSELLHNAAYCPQPCPRPRKGCTHPCVKRCGDPCPVRCMVNVYKEDRKLECGHSMPNLPCWQDQDLSTVRCKVAVTKTVERCKHEITVECHQNVELATFKCTAQCNALLTCGHTCKRPCHHCVQLLDWEEVRIDHGRCQQKCGRKHSTCAHFCSAVCHSDEPCPPCEEPCDVQCGHSKCTKKCREPCTPCAEERCFSRCPHSACTMPCAAPCNHIPCSKRCDQKLQCGHQCPSLCGERCPSDKYCQTCASEEIKDQVVDFILGETYENINLDENPCIFPRCGHFLTMESMDGQMALQEHYELDEQGRPMSIKDATRPFSMDDIKTCATCRGSLRDLARYGRLVRRALLDESTKKFILYLNREYVPLEEELAWQVKLMQETEVANRKGPAWPDHLPLEGSIQQNIKTMTELVHHTSPGRWKDITKLRDKVVAYRKRVALDEQPYDRVRSMVENAKRRKKTDGDFDFDNTILQSKGLLLATALNLRLDITLLTDFLSVKDRASSQTGNSTISINLQDARDECATLISLAGSSGRIRQQVEGYTFLAHIHALERSRTLSPQAAETHLREGREAATHARSLCAQHPTPTRGLLPDIETVDRMLRDSTFYAVVTNEERMAVVAAMAREFHGTGHWYYCRNGHPFTIGECGGAMEQTACPECGEPVGGREHRVAEGVTRADDLETSFGGMHL</sequence>
<dbReference type="PROSITE" id="PS50103">
    <property type="entry name" value="ZF_C3H1"/>
    <property type="match status" value="1"/>
</dbReference>
<keyword evidence="4" id="KW-0677">Repeat</keyword>
<feature type="compositionally biased region" description="Basic and acidic residues" evidence="10">
    <location>
        <begin position="54"/>
        <end position="78"/>
    </location>
</feature>
<dbReference type="PANTHER" id="PTHR10887">
    <property type="entry name" value="DNA2/NAM7 HELICASE FAMILY"/>
    <property type="match status" value="1"/>
</dbReference>
<dbReference type="FunFam" id="3.40.50.300:FF:001660">
    <property type="entry name" value="NF-X1 finger and helicase protein, putative"/>
    <property type="match status" value="1"/>
</dbReference>
<dbReference type="KEGG" id="nfi:NFIA_081920"/>
<keyword evidence="3 9" id="KW-0479">Metal-binding</keyword>
<dbReference type="OrthoDB" id="2423195at2759"/>
<keyword evidence="5 9" id="KW-0863">Zinc-finger</keyword>
<dbReference type="STRING" id="331117.A1DFT8"/>
<protein>
    <submittedName>
        <fullName evidence="13">NF-X1 finger and helicase protein, putative</fullName>
    </submittedName>
</protein>
<accession>A1DFT8</accession>
<keyword evidence="6 13" id="KW-0347">Helicase</keyword>
<dbReference type="GO" id="GO:0004386">
    <property type="term" value="F:helicase activity"/>
    <property type="evidence" value="ECO:0007669"/>
    <property type="project" value="UniProtKB-KW"/>
</dbReference>
<dbReference type="GeneID" id="4586699"/>
<feature type="domain" description="RZ-type" evidence="12">
    <location>
        <begin position="1862"/>
        <end position="1934"/>
    </location>
</feature>
<dbReference type="PANTHER" id="PTHR10887:SF445">
    <property type="entry name" value="NFX1-TYPE ZINC FINGER-CONTAINING PROTEIN 1"/>
    <property type="match status" value="1"/>
</dbReference>
<dbReference type="GO" id="GO:0031048">
    <property type="term" value="P:regulatory ncRNA-mediated heterochromatin formation"/>
    <property type="evidence" value="ECO:0007669"/>
    <property type="project" value="TreeGrafter"/>
</dbReference>
<dbReference type="Proteomes" id="UP000006702">
    <property type="component" value="Unassembled WGS sequence"/>
</dbReference>
<evidence type="ECO:0000256" key="10">
    <source>
        <dbReference type="SAM" id="MobiDB-lite"/>
    </source>
</evidence>
<keyword evidence="6 13" id="KW-0067">ATP-binding</keyword>
<evidence type="ECO:0000256" key="2">
    <source>
        <dbReference type="ARBA" id="ARBA00022490"/>
    </source>
</evidence>
<dbReference type="EMBL" id="DS027696">
    <property type="protein sequence ID" value="EAW18245.1"/>
    <property type="molecule type" value="Genomic_DNA"/>
</dbReference>
<keyword evidence="6 13" id="KW-0547">Nucleotide-binding</keyword>
<dbReference type="VEuPathDB" id="FungiDB:NFIA_081920"/>
<dbReference type="GO" id="GO:0031380">
    <property type="term" value="C:nuclear RNA-directed RNA polymerase complex"/>
    <property type="evidence" value="ECO:0007669"/>
    <property type="project" value="TreeGrafter"/>
</dbReference>
<dbReference type="Pfam" id="PF20173">
    <property type="entry name" value="ZnF_RZ-type"/>
    <property type="match status" value="1"/>
</dbReference>
<dbReference type="SMART" id="SM00438">
    <property type="entry name" value="ZnF_NFX"/>
    <property type="match status" value="5"/>
</dbReference>
<gene>
    <name evidence="13" type="ORF">NFIA_081920</name>
</gene>
<organism evidence="13 14">
    <name type="scientific">Neosartorya fischeri (strain ATCC 1020 / DSM 3700 / CBS 544.65 / FGSC A1164 / JCM 1740 / NRRL 181 / WB 181)</name>
    <name type="common">Aspergillus fischerianus</name>
    <dbReference type="NCBI Taxonomy" id="331117"/>
    <lineage>
        <taxon>Eukaryota</taxon>
        <taxon>Fungi</taxon>
        <taxon>Dikarya</taxon>
        <taxon>Ascomycota</taxon>
        <taxon>Pezizomycotina</taxon>
        <taxon>Eurotiomycetes</taxon>
        <taxon>Eurotiomycetidae</taxon>
        <taxon>Eurotiales</taxon>
        <taxon>Aspergillaceae</taxon>
        <taxon>Aspergillus</taxon>
        <taxon>Aspergillus subgen. Fumigati</taxon>
    </lineage>
</organism>
<dbReference type="InterPro" id="IPR027417">
    <property type="entry name" value="P-loop_NTPase"/>
</dbReference>
<dbReference type="InterPro" id="IPR000571">
    <property type="entry name" value="Znf_CCCH"/>
</dbReference>
<dbReference type="GO" id="GO:0005737">
    <property type="term" value="C:cytoplasm"/>
    <property type="evidence" value="ECO:0007669"/>
    <property type="project" value="UniProtKB-SubCell"/>
</dbReference>
<dbReference type="Gene3D" id="3.40.50.300">
    <property type="entry name" value="P-loop containing nucleotide triphosphate hydrolases"/>
    <property type="match status" value="2"/>
</dbReference>
<feature type="domain" description="C3H1-type" evidence="11">
    <location>
        <begin position="32"/>
        <end position="54"/>
    </location>
</feature>
<evidence type="ECO:0000256" key="3">
    <source>
        <dbReference type="ARBA" id="ARBA00022723"/>
    </source>
</evidence>
<dbReference type="eggNOG" id="KOG1807">
    <property type="taxonomic scope" value="Eukaryota"/>
</dbReference>
<keyword evidence="6 13" id="KW-0378">Hydrolase</keyword>
<dbReference type="SUPFAM" id="SSF52540">
    <property type="entry name" value="P-loop containing nucleoside triphosphate hydrolases"/>
    <property type="match status" value="1"/>
</dbReference>
<dbReference type="InterPro" id="IPR000967">
    <property type="entry name" value="Znf_NFX1"/>
</dbReference>
<dbReference type="InterPro" id="IPR047187">
    <property type="entry name" value="SF1_C_Upf1"/>
</dbReference>
<comment type="subcellular location">
    <subcellularLocation>
        <location evidence="1">Cytoplasm</location>
    </subcellularLocation>
</comment>
<dbReference type="Pfam" id="PF13087">
    <property type="entry name" value="AAA_12"/>
    <property type="match status" value="1"/>
</dbReference>
<dbReference type="RefSeq" id="XP_001260142.1">
    <property type="nucleotide sequence ID" value="XM_001260141.1"/>
</dbReference>
<keyword evidence="8" id="KW-0391">Immunity</keyword>